<sequence length="588" mass="66116">MAPPATISTADLDHSQESHEEQGKKRSQKRSEINMISSPKCVVDAIAALSQDQKNKIKELGFGELLKFSLDGFGDRYMLEFLMDHTDPENMEIRVGGGDKNLPINEHVVQCVLGVPTGKGRDTPDSPYMESELNNLRTELGVKTDKIKSSDLIAKINGGGIDYLTIRCFFILLCYKLLFPGSQNHVTEREVALTHSPKDIAEVNWAKAVVDNLRSAARKWHSDKLAVSKKKRTLSGSVTFLLLYYLDHLRSPHSIPCIITPRTSVYTTDIIKKIIKADKRSRSGHIYGLLDFRSMVGTCYSMGSRQLVPNIRIEPLHSNFFQDLSPRKREIATSYVNTVDILMEQILKERNQFMISMGAQDAQNSSRAAEPQGGDSGIQDDPRNEHSEAYPSPAADDALPSDDTNPREQKRKEPSSMTQPDAKRVIRFVYSRVPKSKEPSSMTQPDAKRVIRFVYSRVPKSKEPSSAEDGSSVPPPPTDEDGDGATFEGRKRQEKPKGDYTLQEIYASLTPEEEEEVDEFLNGQSKKLPIFHPSGIIITKEIAASLNDEKWLNGEIINLYLILFEERQTRHPDKFLKCLFADTFFPHG</sequence>
<dbReference type="PANTHER" id="PTHR34835:SF67">
    <property type="entry name" value="AMINOTRANSFERASE-LIKE PLANT MOBILE DOMAIN-CONTAINING PROTEIN"/>
    <property type="match status" value="1"/>
</dbReference>
<evidence type="ECO:0000313" key="3">
    <source>
        <dbReference type="Proteomes" id="UP000823388"/>
    </source>
</evidence>
<feature type="compositionally biased region" description="Low complexity" evidence="1">
    <location>
        <begin position="389"/>
        <end position="403"/>
    </location>
</feature>
<comment type="caution">
    <text evidence="2">The sequence shown here is derived from an EMBL/GenBank/DDBJ whole genome shotgun (WGS) entry which is preliminary data.</text>
</comment>
<dbReference type="InterPro" id="IPR038765">
    <property type="entry name" value="Papain-like_cys_pep_sf"/>
</dbReference>
<dbReference type="Proteomes" id="UP000823388">
    <property type="component" value="Chromosome 9K"/>
</dbReference>
<dbReference type="SUPFAM" id="SSF54001">
    <property type="entry name" value="Cysteine proteinases"/>
    <property type="match status" value="1"/>
</dbReference>
<name>A0A8T0P0E4_PANVG</name>
<feature type="compositionally biased region" description="Basic and acidic residues" evidence="1">
    <location>
        <begin position="11"/>
        <end position="32"/>
    </location>
</feature>
<evidence type="ECO:0000256" key="1">
    <source>
        <dbReference type="SAM" id="MobiDB-lite"/>
    </source>
</evidence>
<organism evidence="2 3">
    <name type="scientific">Panicum virgatum</name>
    <name type="common">Blackwell switchgrass</name>
    <dbReference type="NCBI Taxonomy" id="38727"/>
    <lineage>
        <taxon>Eukaryota</taxon>
        <taxon>Viridiplantae</taxon>
        <taxon>Streptophyta</taxon>
        <taxon>Embryophyta</taxon>
        <taxon>Tracheophyta</taxon>
        <taxon>Spermatophyta</taxon>
        <taxon>Magnoliopsida</taxon>
        <taxon>Liliopsida</taxon>
        <taxon>Poales</taxon>
        <taxon>Poaceae</taxon>
        <taxon>PACMAD clade</taxon>
        <taxon>Panicoideae</taxon>
        <taxon>Panicodae</taxon>
        <taxon>Paniceae</taxon>
        <taxon>Panicinae</taxon>
        <taxon>Panicum</taxon>
        <taxon>Panicum sect. Hiantes</taxon>
    </lineage>
</organism>
<feature type="compositionally biased region" description="Basic and acidic residues" evidence="1">
    <location>
        <begin position="404"/>
        <end position="414"/>
    </location>
</feature>
<dbReference type="AlphaFoldDB" id="A0A8T0P0E4"/>
<gene>
    <name evidence="2" type="ORF">PVAP13_9KG545000</name>
</gene>
<feature type="region of interest" description="Disordered" evidence="1">
    <location>
        <begin position="1"/>
        <end position="33"/>
    </location>
</feature>
<accession>A0A8T0P0E4</accession>
<feature type="compositionally biased region" description="Basic and acidic residues" evidence="1">
    <location>
        <begin position="488"/>
        <end position="498"/>
    </location>
</feature>
<dbReference type="Gene3D" id="3.40.395.10">
    <property type="entry name" value="Adenoviral Proteinase, Chain A"/>
    <property type="match status" value="1"/>
</dbReference>
<protein>
    <submittedName>
        <fullName evidence="2">Uncharacterized protein</fullName>
    </submittedName>
</protein>
<reference evidence="2" key="1">
    <citation type="submission" date="2020-05" db="EMBL/GenBank/DDBJ databases">
        <title>WGS assembly of Panicum virgatum.</title>
        <authorList>
            <person name="Lovell J.T."/>
            <person name="Jenkins J."/>
            <person name="Shu S."/>
            <person name="Juenger T.E."/>
            <person name="Schmutz J."/>
        </authorList>
    </citation>
    <scope>NUCLEOTIDE SEQUENCE</scope>
    <source>
        <strain evidence="2">AP13</strain>
    </source>
</reference>
<evidence type="ECO:0000313" key="2">
    <source>
        <dbReference type="EMBL" id="KAG2555153.1"/>
    </source>
</evidence>
<dbReference type="EMBL" id="CM029053">
    <property type="protein sequence ID" value="KAG2555153.1"/>
    <property type="molecule type" value="Genomic_DNA"/>
</dbReference>
<proteinExistence type="predicted"/>
<dbReference type="PANTHER" id="PTHR34835">
    <property type="entry name" value="OS07G0283600 PROTEIN-RELATED"/>
    <property type="match status" value="1"/>
</dbReference>
<feature type="region of interest" description="Disordered" evidence="1">
    <location>
        <begin position="458"/>
        <end position="499"/>
    </location>
</feature>
<feature type="region of interest" description="Disordered" evidence="1">
    <location>
        <begin position="359"/>
        <end position="425"/>
    </location>
</feature>
<keyword evidence="3" id="KW-1185">Reference proteome</keyword>